<protein>
    <submittedName>
        <fullName evidence="2">Uncharacterized protein</fullName>
    </submittedName>
</protein>
<gene>
    <name evidence="2" type="ORF">SAMN06265338_107131</name>
</gene>
<feature type="transmembrane region" description="Helical" evidence="1">
    <location>
        <begin position="399"/>
        <end position="425"/>
    </location>
</feature>
<name>A0A212RU52_RHOAC</name>
<dbReference type="Proteomes" id="UP000198418">
    <property type="component" value="Unassembled WGS sequence"/>
</dbReference>
<evidence type="ECO:0000313" key="2">
    <source>
        <dbReference type="EMBL" id="SNB76255.1"/>
    </source>
</evidence>
<sequence>MTLFWSDFFSTLGCVGLFLLMLLGAGSFLARELKFPGFDDASGFERAGVALLCALACLPVMLDLAGRFGVVAMASLAGVIAFAGLPALMRGIGRPDRRAAAWLAVAFASVVVSIVLLIDWPMAGGLKHSLLIIDYVKHAESTWAIAQSATPPWNPAFYEPEHRAAYYYFFYTLTACVDLVCHHLFGAQARHAAYAGASVAAFALLALMAELWKRSGANEAVKSRSGSKSPIVWMIGLLLAAGLDLIPWTRMALDGQAPNTPETWADQITTWVSTALWTPHHAAALIAAFVGFIALARPAAPDPRRVLLAGLAFASAAGLSVYIAMGAAATAALWLAALLVNRRFRDAAGLLAAGALAAVFAAPWLATVVGRATGEAPIAFAMRNAHMLPYQFANPALDALAHLTVMALVYVIQFGIFALGGVAFWRAAGRNGLKTDIGLILVLSAAASFLIGSFLRSTMINNDLGWRIMLFAQTALLIWTLAAIRAGLLFDRKSLVSVASICLMIGYADIPLSFYLIRTAFPDNAMTRVLNLEERRAFTWLDANLAAGARMQAQPRQDFSFNFGLYGRFSAAVADYHEARLFGAANHDVNARIAELTPVFSSETTTIAEAETLAARYRLSGFVVTADDPVFDKPNAWVTQKSPAFASPHVRVYLFDAAARLSVNGLALESRAPGVALAQRAP</sequence>
<keyword evidence="1" id="KW-1133">Transmembrane helix</keyword>
<accession>A0A212RU52</accession>
<feature type="transmembrane region" description="Helical" evidence="1">
    <location>
        <begin position="306"/>
        <end position="335"/>
    </location>
</feature>
<feature type="transmembrane region" description="Helical" evidence="1">
    <location>
        <begin position="495"/>
        <end position="517"/>
    </location>
</feature>
<feature type="transmembrane region" description="Helical" evidence="1">
    <location>
        <begin position="165"/>
        <end position="185"/>
    </location>
</feature>
<feature type="transmembrane region" description="Helical" evidence="1">
    <location>
        <begin position="437"/>
        <end position="456"/>
    </location>
</feature>
<proteinExistence type="predicted"/>
<feature type="transmembrane region" description="Helical" evidence="1">
    <location>
        <begin position="100"/>
        <end position="118"/>
    </location>
</feature>
<feature type="transmembrane region" description="Helical" evidence="1">
    <location>
        <begin position="68"/>
        <end position="88"/>
    </location>
</feature>
<feature type="transmembrane region" description="Helical" evidence="1">
    <location>
        <begin position="468"/>
        <end position="488"/>
    </location>
</feature>
<feature type="transmembrane region" description="Helical" evidence="1">
    <location>
        <begin position="192"/>
        <end position="211"/>
    </location>
</feature>
<dbReference type="AlphaFoldDB" id="A0A212RU52"/>
<evidence type="ECO:0000313" key="3">
    <source>
        <dbReference type="Proteomes" id="UP000198418"/>
    </source>
</evidence>
<feature type="transmembrane region" description="Helical" evidence="1">
    <location>
        <begin position="231"/>
        <end position="248"/>
    </location>
</feature>
<keyword evidence="3" id="KW-1185">Reference proteome</keyword>
<dbReference type="EMBL" id="FYDG01000007">
    <property type="protein sequence ID" value="SNB76255.1"/>
    <property type="molecule type" value="Genomic_DNA"/>
</dbReference>
<keyword evidence="1" id="KW-0812">Transmembrane</keyword>
<reference evidence="3" key="1">
    <citation type="submission" date="2017-06" db="EMBL/GenBank/DDBJ databases">
        <authorList>
            <person name="Varghese N."/>
            <person name="Submissions S."/>
        </authorList>
    </citation>
    <scope>NUCLEOTIDE SEQUENCE [LARGE SCALE GENOMIC DNA]</scope>
    <source>
        <strain evidence="3">DSM 137</strain>
    </source>
</reference>
<dbReference type="RefSeq" id="WP_088521360.1">
    <property type="nucleotide sequence ID" value="NZ_FYDG01000007.1"/>
</dbReference>
<feature type="transmembrane region" description="Helical" evidence="1">
    <location>
        <begin position="347"/>
        <end position="366"/>
    </location>
</feature>
<keyword evidence="1" id="KW-0472">Membrane</keyword>
<evidence type="ECO:0000256" key="1">
    <source>
        <dbReference type="SAM" id="Phobius"/>
    </source>
</evidence>
<organism evidence="2 3">
    <name type="scientific">Rhodoblastus acidophilus</name>
    <name type="common">Rhodopseudomonas acidophila</name>
    <dbReference type="NCBI Taxonomy" id="1074"/>
    <lineage>
        <taxon>Bacteria</taxon>
        <taxon>Pseudomonadati</taxon>
        <taxon>Pseudomonadota</taxon>
        <taxon>Alphaproteobacteria</taxon>
        <taxon>Hyphomicrobiales</taxon>
        <taxon>Rhodoblastaceae</taxon>
        <taxon>Rhodoblastus</taxon>
    </lineage>
</organism>
<feature type="transmembrane region" description="Helical" evidence="1">
    <location>
        <begin position="6"/>
        <end position="31"/>
    </location>
</feature>
<feature type="transmembrane region" description="Helical" evidence="1">
    <location>
        <begin position="282"/>
        <end position="300"/>
    </location>
</feature>
<dbReference type="OrthoDB" id="7478527at2"/>